<evidence type="ECO:0000313" key="10">
    <source>
        <dbReference type="EMBL" id="MCO4291697.1"/>
    </source>
</evidence>
<keyword evidence="2 8" id="KW-0812">Transmembrane</keyword>
<dbReference type="AlphaFoldDB" id="A0A9X2JAQ7"/>
<dbReference type="GO" id="GO:0050479">
    <property type="term" value="F:glyceryl-ether monooxygenase activity"/>
    <property type="evidence" value="ECO:0007669"/>
    <property type="project" value="TreeGrafter"/>
</dbReference>
<gene>
    <name evidence="10" type="ORF">NF867_02325</name>
</gene>
<feature type="transmembrane region" description="Helical" evidence="8">
    <location>
        <begin position="79"/>
        <end position="96"/>
    </location>
</feature>
<dbReference type="Proteomes" id="UP001155182">
    <property type="component" value="Unassembled WGS sequence"/>
</dbReference>
<organism evidence="10 11">
    <name type="scientific">Solitalea agri</name>
    <dbReference type="NCBI Taxonomy" id="2953739"/>
    <lineage>
        <taxon>Bacteria</taxon>
        <taxon>Pseudomonadati</taxon>
        <taxon>Bacteroidota</taxon>
        <taxon>Sphingobacteriia</taxon>
        <taxon>Sphingobacteriales</taxon>
        <taxon>Sphingobacteriaceae</taxon>
        <taxon>Solitalea</taxon>
    </lineage>
</organism>
<feature type="domain" description="Fatty acid hydroxylase" evidence="9">
    <location>
        <begin position="82"/>
        <end position="217"/>
    </location>
</feature>
<dbReference type="Pfam" id="PF04116">
    <property type="entry name" value="FA_hydroxylase"/>
    <property type="match status" value="1"/>
</dbReference>
<dbReference type="GO" id="GO:0006643">
    <property type="term" value="P:membrane lipid metabolic process"/>
    <property type="evidence" value="ECO:0007669"/>
    <property type="project" value="TreeGrafter"/>
</dbReference>
<evidence type="ECO:0000256" key="2">
    <source>
        <dbReference type="ARBA" id="ARBA00022692"/>
    </source>
</evidence>
<protein>
    <submittedName>
        <fullName evidence="10">Sterol desaturase family protein</fullName>
    </submittedName>
</protein>
<dbReference type="GO" id="GO:0012505">
    <property type="term" value="C:endomembrane system"/>
    <property type="evidence" value="ECO:0007669"/>
    <property type="project" value="UniProtKB-SubCell"/>
</dbReference>
<keyword evidence="4" id="KW-0560">Oxidoreductase</keyword>
<feature type="transmembrane region" description="Helical" evidence="8">
    <location>
        <begin position="137"/>
        <end position="166"/>
    </location>
</feature>
<dbReference type="RefSeq" id="WP_252585927.1">
    <property type="nucleotide sequence ID" value="NZ_JAMWYS010000006.1"/>
</dbReference>
<comment type="subcellular location">
    <subcellularLocation>
        <location evidence="1">Endomembrane system</location>
        <topology evidence="1">Multi-pass membrane protein</topology>
    </subcellularLocation>
</comment>
<evidence type="ECO:0000256" key="5">
    <source>
        <dbReference type="ARBA" id="ARBA00023098"/>
    </source>
</evidence>
<dbReference type="InterPro" id="IPR006694">
    <property type="entry name" value="Fatty_acid_hydroxylase"/>
</dbReference>
<sequence>MKNLIVMAIPGFIILLIAEFIVAYLQKKHDEYFDAKDTASSISMGIGNVLIGFVSKAMIPVALTFVFQFRFFTMPENAWWAWILCLLADDFSYYWFHRTSHSVRYFWASHVVHHSSQKYNLGTALRQTWTGNLSGSWIFWLWMPLVGFSPLMIMTMMSISLLYQFWIHTEVIKRLPKPIEFIFNTPSHHRVHHASDIQYLDRNHAGILIIWDRMFGTFVEENVHPTYGLTKNLETHNPLHIAFDEWGAVIKDVWKAPTFKAKIGYLFGPPGWSHDGSRKTSGQLRKEEKQKVKEDQNRIKQTELV</sequence>
<evidence type="ECO:0000256" key="8">
    <source>
        <dbReference type="SAM" id="Phobius"/>
    </source>
</evidence>
<proteinExistence type="predicted"/>
<dbReference type="GO" id="GO:0016020">
    <property type="term" value="C:membrane"/>
    <property type="evidence" value="ECO:0007669"/>
    <property type="project" value="GOC"/>
</dbReference>
<evidence type="ECO:0000256" key="1">
    <source>
        <dbReference type="ARBA" id="ARBA00004127"/>
    </source>
</evidence>
<dbReference type="InterPro" id="IPR051689">
    <property type="entry name" value="Sterol_desaturase/TMEM195"/>
</dbReference>
<evidence type="ECO:0000256" key="6">
    <source>
        <dbReference type="ARBA" id="ARBA00023136"/>
    </source>
</evidence>
<evidence type="ECO:0000256" key="4">
    <source>
        <dbReference type="ARBA" id="ARBA00023002"/>
    </source>
</evidence>
<dbReference type="EMBL" id="JAMWYS010000006">
    <property type="protein sequence ID" value="MCO4291697.1"/>
    <property type="molecule type" value="Genomic_DNA"/>
</dbReference>
<evidence type="ECO:0000256" key="7">
    <source>
        <dbReference type="SAM" id="MobiDB-lite"/>
    </source>
</evidence>
<evidence type="ECO:0000259" key="9">
    <source>
        <dbReference type="Pfam" id="PF04116"/>
    </source>
</evidence>
<feature type="compositionally biased region" description="Basic and acidic residues" evidence="7">
    <location>
        <begin position="284"/>
        <end position="305"/>
    </location>
</feature>
<feature type="region of interest" description="Disordered" evidence="7">
    <location>
        <begin position="274"/>
        <end position="305"/>
    </location>
</feature>
<dbReference type="PANTHER" id="PTHR21624">
    <property type="entry name" value="STEROL DESATURASE-RELATED PROTEIN"/>
    <property type="match status" value="1"/>
</dbReference>
<keyword evidence="6 8" id="KW-0472">Membrane</keyword>
<evidence type="ECO:0000313" key="11">
    <source>
        <dbReference type="Proteomes" id="UP001155182"/>
    </source>
</evidence>
<keyword evidence="5" id="KW-0443">Lipid metabolism</keyword>
<reference evidence="10" key="1">
    <citation type="submission" date="2022-06" db="EMBL/GenBank/DDBJ databases">
        <title>Solitalea sp. MAHUQ-68 isolated from rhizospheric soil.</title>
        <authorList>
            <person name="Huq M.A."/>
        </authorList>
    </citation>
    <scope>NUCLEOTIDE SEQUENCE</scope>
    <source>
        <strain evidence="10">MAHUQ-68</strain>
    </source>
</reference>
<keyword evidence="11" id="KW-1185">Reference proteome</keyword>
<accession>A0A9X2JAQ7</accession>
<evidence type="ECO:0000256" key="3">
    <source>
        <dbReference type="ARBA" id="ARBA00022989"/>
    </source>
</evidence>
<dbReference type="GO" id="GO:0005506">
    <property type="term" value="F:iron ion binding"/>
    <property type="evidence" value="ECO:0007669"/>
    <property type="project" value="InterPro"/>
</dbReference>
<dbReference type="GO" id="GO:0008610">
    <property type="term" value="P:lipid biosynthetic process"/>
    <property type="evidence" value="ECO:0007669"/>
    <property type="project" value="InterPro"/>
</dbReference>
<comment type="caution">
    <text evidence="10">The sequence shown here is derived from an EMBL/GenBank/DDBJ whole genome shotgun (WGS) entry which is preliminary data.</text>
</comment>
<keyword evidence="3 8" id="KW-1133">Transmembrane helix</keyword>
<name>A0A9X2JAQ7_9SPHI</name>
<dbReference type="PANTHER" id="PTHR21624:SF1">
    <property type="entry name" value="ALKYLGLYCEROL MONOOXYGENASE"/>
    <property type="match status" value="1"/>
</dbReference>
<feature type="transmembrane region" description="Helical" evidence="8">
    <location>
        <begin position="46"/>
        <end position="67"/>
    </location>
</feature>
<feature type="transmembrane region" description="Helical" evidence="8">
    <location>
        <begin position="6"/>
        <end position="25"/>
    </location>
</feature>